<dbReference type="GO" id="GO:0004640">
    <property type="term" value="F:phosphoribosylanthranilate isomerase activity"/>
    <property type="evidence" value="ECO:0007669"/>
    <property type="project" value="UniProtKB-UniRule"/>
</dbReference>
<dbReference type="HAMAP" id="MF_00135">
    <property type="entry name" value="PRAI"/>
    <property type="match status" value="1"/>
</dbReference>
<dbReference type="AlphaFoldDB" id="A0A0U5BHA6"/>
<dbReference type="PANTHER" id="PTHR42894:SF1">
    <property type="entry name" value="N-(5'-PHOSPHORIBOSYL)ANTHRANILATE ISOMERASE"/>
    <property type="match status" value="1"/>
</dbReference>
<comment type="similarity">
    <text evidence="9">Belongs to the TrpF family.</text>
</comment>
<evidence type="ECO:0000256" key="7">
    <source>
        <dbReference type="ARBA" id="ARBA00023141"/>
    </source>
</evidence>
<keyword evidence="6 9" id="KW-0822">Tryptophan biosynthesis</keyword>
<keyword evidence="8 9" id="KW-0413">Isomerase</keyword>
<keyword evidence="14" id="KW-1185">Reference proteome</keyword>
<gene>
    <name evidence="9 11" type="primary">trpF</name>
    <name evidence="11" type="ORF">AGA_1034</name>
    <name evidence="12" type="ORF">GOB80_07950</name>
</gene>
<evidence type="ECO:0000256" key="9">
    <source>
        <dbReference type="HAMAP-Rule" id="MF_00135"/>
    </source>
</evidence>
<dbReference type="Proteomes" id="UP000657200">
    <property type="component" value="Unassembled WGS sequence"/>
</dbReference>
<evidence type="ECO:0000256" key="5">
    <source>
        <dbReference type="ARBA" id="ARBA00022605"/>
    </source>
</evidence>
<proteinExistence type="inferred from homology"/>
<protein>
    <recommendedName>
        <fullName evidence="4 9">N-(5'-phosphoribosyl)anthranilate isomerase</fullName>
        <shortName evidence="9">PRAI</shortName>
        <ecNumber evidence="3 9">5.3.1.24</ecNumber>
    </recommendedName>
</protein>
<evidence type="ECO:0000256" key="6">
    <source>
        <dbReference type="ARBA" id="ARBA00022822"/>
    </source>
</evidence>
<evidence type="ECO:0000259" key="10">
    <source>
        <dbReference type="Pfam" id="PF00697"/>
    </source>
</evidence>
<dbReference type="RefSeq" id="WP_059023246.1">
    <property type="nucleotide sequence ID" value="NZ_LN609302.1"/>
</dbReference>
<dbReference type="EMBL" id="LN609302">
    <property type="protein sequence ID" value="CEF54890.1"/>
    <property type="molecule type" value="Genomic_DNA"/>
</dbReference>
<dbReference type="InterPro" id="IPR013785">
    <property type="entry name" value="Aldolase_TIM"/>
</dbReference>
<evidence type="ECO:0000256" key="3">
    <source>
        <dbReference type="ARBA" id="ARBA00012572"/>
    </source>
</evidence>
<dbReference type="STRING" id="431306.AGA_1034"/>
<dbReference type="InterPro" id="IPR011060">
    <property type="entry name" value="RibuloseP-bd_barrel"/>
</dbReference>
<accession>A0A0U5BHA6</accession>
<dbReference type="Proteomes" id="UP000068250">
    <property type="component" value="Chromosome I"/>
</dbReference>
<dbReference type="CDD" id="cd00405">
    <property type="entry name" value="PRAI"/>
    <property type="match status" value="1"/>
</dbReference>
<dbReference type="UniPathway" id="UPA00035">
    <property type="reaction ID" value="UER00042"/>
</dbReference>
<dbReference type="PATRIC" id="fig|431306.5.peg.1043"/>
<dbReference type="PANTHER" id="PTHR42894">
    <property type="entry name" value="N-(5'-PHOSPHORIBOSYL)ANTHRANILATE ISOMERASE"/>
    <property type="match status" value="1"/>
</dbReference>
<keyword evidence="7 9" id="KW-0057">Aromatic amino acid biosynthesis</keyword>
<dbReference type="InterPro" id="IPR044643">
    <property type="entry name" value="TrpF_fam"/>
</dbReference>
<evidence type="ECO:0000256" key="2">
    <source>
        <dbReference type="ARBA" id="ARBA00004664"/>
    </source>
</evidence>
<dbReference type="NCBIfam" id="NF002295">
    <property type="entry name" value="PRK01222.1-1"/>
    <property type="match status" value="1"/>
</dbReference>
<evidence type="ECO:0000313" key="12">
    <source>
        <dbReference type="EMBL" id="NHO39619.1"/>
    </source>
</evidence>
<evidence type="ECO:0000256" key="4">
    <source>
        <dbReference type="ARBA" id="ARBA00022272"/>
    </source>
</evidence>
<dbReference type="Gene3D" id="3.20.20.70">
    <property type="entry name" value="Aldolase class I"/>
    <property type="match status" value="1"/>
</dbReference>
<dbReference type="SUPFAM" id="SSF51366">
    <property type="entry name" value="Ribulose-phoshate binding barrel"/>
    <property type="match status" value="1"/>
</dbReference>
<evidence type="ECO:0000313" key="11">
    <source>
        <dbReference type="EMBL" id="CEF54890.1"/>
    </source>
</evidence>
<reference evidence="11" key="2">
    <citation type="submission" date="2014-09" db="EMBL/GenBank/DDBJ databases">
        <authorList>
            <person name="Magalhaes I.L.F."/>
            <person name="Oliveira U."/>
            <person name="Santos F.R."/>
            <person name="Vidigal T.H.D.A."/>
            <person name="Brescovit A.D."/>
            <person name="Santos A.J."/>
        </authorList>
    </citation>
    <scope>NUCLEOTIDE SEQUENCE</scope>
    <source>
        <strain evidence="11">LMG 23848T</strain>
    </source>
</reference>
<dbReference type="EMBL" id="WOTE01000003">
    <property type="protein sequence ID" value="NHO39619.1"/>
    <property type="molecule type" value="Genomic_DNA"/>
</dbReference>
<dbReference type="InterPro" id="IPR001240">
    <property type="entry name" value="PRAI_dom"/>
</dbReference>
<dbReference type="OrthoDB" id="9796196at2"/>
<keyword evidence="5 9" id="KW-0028">Amino-acid biosynthesis</keyword>
<reference evidence="13" key="1">
    <citation type="submission" date="2014-09" db="EMBL/GenBank/DDBJ databases">
        <authorList>
            <person name="Illeghems K.G."/>
        </authorList>
    </citation>
    <scope>NUCLEOTIDE SEQUENCE [LARGE SCALE GENOMIC DNA]</scope>
    <source>
        <strain evidence="13">LMG 23848T</strain>
    </source>
</reference>
<evidence type="ECO:0000313" key="14">
    <source>
        <dbReference type="Proteomes" id="UP000657200"/>
    </source>
</evidence>
<comment type="pathway">
    <text evidence="2 9">Amino-acid biosynthesis; L-tryptophan biosynthesis; L-tryptophan from chorismate: step 3/5.</text>
</comment>
<organism evidence="11 13">
    <name type="scientific">Acetobacter ghanensis</name>
    <dbReference type="NCBI Taxonomy" id="431306"/>
    <lineage>
        <taxon>Bacteria</taxon>
        <taxon>Pseudomonadati</taxon>
        <taxon>Pseudomonadota</taxon>
        <taxon>Alphaproteobacteria</taxon>
        <taxon>Acetobacterales</taxon>
        <taxon>Acetobacteraceae</taxon>
        <taxon>Acetobacter</taxon>
    </lineage>
</organism>
<reference evidence="12 14" key="3">
    <citation type="journal article" date="2020" name="Int. J. Syst. Evol. Microbiol.">
        <title>Novel acetic acid bacteria from cider fermentations: Acetobacter conturbans sp. nov. and Acetobacter fallax sp. nov.</title>
        <authorList>
            <person name="Sombolestani A.S."/>
            <person name="Cleenwerck I."/>
            <person name="Cnockaert M."/>
            <person name="Borremans W."/>
            <person name="Wieme A.D."/>
            <person name="De Vuyst L."/>
            <person name="Vandamme P."/>
        </authorList>
    </citation>
    <scope>NUCLEOTIDE SEQUENCE [LARGE SCALE GENOMIC DNA]</scope>
    <source>
        <strain evidence="12 14">LMG 23848</strain>
    </source>
</reference>
<evidence type="ECO:0000256" key="8">
    <source>
        <dbReference type="ARBA" id="ARBA00023235"/>
    </source>
</evidence>
<dbReference type="Pfam" id="PF00697">
    <property type="entry name" value="PRAI"/>
    <property type="match status" value="1"/>
</dbReference>
<dbReference type="GO" id="GO:0000162">
    <property type="term" value="P:L-tryptophan biosynthetic process"/>
    <property type="evidence" value="ECO:0007669"/>
    <property type="project" value="UniProtKB-UniRule"/>
</dbReference>
<name>A0A0U5BHA6_9PROT</name>
<feature type="domain" description="N-(5'phosphoribosyl) anthranilate isomerase (PRAI)" evidence="10">
    <location>
        <begin position="9"/>
        <end position="206"/>
    </location>
</feature>
<comment type="catalytic activity">
    <reaction evidence="1 9">
        <text>N-(5-phospho-beta-D-ribosyl)anthranilate = 1-(2-carboxyphenylamino)-1-deoxy-D-ribulose 5-phosphate</text>
        <dbReference type="Rhea" id="RHEA:21540"/>
        <dbReference type="ChEBI" id="CHEBI:18277"/>
        <dbReference type="ChEBI" id="CHEBI:58613"/>
        <dbReference type="EC" id="5.3.1.24"/>
    </reaction>
</comment>
<dbReference type="EC" id="5.3.1.24" evidence="3 9"/>
<evidence type="ECO:0000256" key="1">
    <source>
        <dbReference type="ARBA" id="ARBA00001164"/>
    </source>
</evidence>
<sequence length="211" mass="23026">MPEQSRTGVKICGLTEEVGFDACVEHGADWIGFVFFERSPRFVTPELAACLARRERGQAKTVGLFVHPQDDDIAKVLDHAPLDVLQIYASDERAQQISEVFGLPVWLSYPVAGREELPPTCPVQRMLIEPRPPKDATRPGGNAQKLDWSLLAGWQPSFPWMLAGGLTVDNVGEAVRVTGAPAVDVSSGVESAQGIKDPSLIARFVRHARSN</sequence>
<evidence type="ECO:0000313" key="13">
    <source>
        <dbReference type="Proteomes" id="UP000068250"/>
    </source>
</evidence>